<evidence type="ECO:0000313" key="3">
    <source>
        <dbReference type="Proteomes" id="UP001428341"/>
    </source>
</evidence>
<accession>A0AAP0LIL0</accession>
<organism evidence="2 3">
    <name type="scientific">Citrus x changshan-huyou</name>
    <dbReference type="NCBI Taxonomy" id="2935761"/>
    <lineage>
        <taxon>Eukaryota</taxon>
        <taxon>Viridiplantae</taxon>
        <taxon>Streptophyta</taxon>
        <taxon>Embryophyta</taxon>
        <taxon>Tracheophyta</taxon>
        <taxon>Spermatophyta</taxon>
        <taxon>Magnoliopsida</taxon>
        <taxon>eudicotyledons</taxon>
        <taxon>Gunneridae</taxon>
        <taxon>Pentapetalae</taxon>
        <taxon>rosids</taxon>
        <taxon>malvids</taxon>
        <taxon>Sapindales</taxon>
        <taxon>Rutaceae</taxon>
        <taxon>Aurantioideae</taxon>
        <taxon>Citrus</taxon>
    </lineage>
</organism>
<dbReference type="AlphaFoldDB" id="A0AAP0LIL0"/>
<protein>
    <submittedName>
        <fullName evidence="2">Uncharacterized protein</fullName>
    </submittedName>
</protein>
<name>A0AAP0LIL0_9ROSI</name>
<dbReference type="Proteomes" id="UP001428341">
    <property type="component" value="Unassembled WGS sequence"/>
</dbReference>
<reference evidence="2 3" key="1">
    <citation type="submission" date="2024-05" db="EMBL/GenBank/DDBJ databases">
        <title>Haplotype-resolved chromosome-level genome assembly of Huyou (Citrus changshanensis).</title>
        <authorList>
            <person name="Miao C."/>
            <person name="Chen W."/>
            <person name="Wu Y."/>
            <person name="Wang L."/>
            <person name="Zhao S."/>
            <person name="Grierson D."/>
            <person name="Xu C."/>
            <person name="Chen K."/>
        </authorList>
    </citation>
    <scope>NUCLEOTIDE SEQUENCE [LARGE SCALE GENOMIC DNA]</scope>
    <source>
        <strain evidence="2">01-14</strain>
        <tissue evidence="2">Leaf</tissue>
    </source>
</reference>
<gene>
    <name evidence="2" type="ORF">WN944_028014</name>
</gene>
<proteinExistence type="predicted"/>
<evidence type="ECO:0000313" key="2">
    <source>
        <dbReference type="EMBL" id="KAK9176002.1"/>
    </source>
</evidence>
<feature type="transmembrane region" description="Helical" evidence="1">
    <location>
        <begin position="12"/>
        <end position="35"/>
    </location>
</feature>
<comment type="caution">
    <text evidence="2">The sequence shown here is derived from an EMBL/GenBank/DDBJ whole genome shotgun (WGS) entry which is preliminary data.</text>
</comment>
<sequence>MEIMFFFVRDDYIYIAYFFCYASSILCLNANLRFWLLDPSFAMIVLPDILCGSWSCCRFCFLYPTVKSPLSSSVCNSGFMKFDEFIHTDLQD</sequence>
<evidence type="ECO:0000256" key="1">
    <source>
        <dbReference type="SAM" id="Phobius"/>
    </source>
</evidence>
<keyword evidence="1" id="KW-0812">Transmembrane</keyword>
<keyword evidence="1" id="KW-1133">Transmembrane helix</keyword>
<keyword evidence="1" id="KW-0472">Membrane</keyword>
<keyword evidence="3" id="KW-1185">Reference proteome</keyword>
<dbReference type="EMBL" id="JBCGBO010000025">
    <property type="protein sequence ID" value="KAK9176002.1"/>
    <property type="molecule type" value="Genomic_DNA"/>
</dbReference>